<dbReference type="CDD" id="cd07812">
    <property type="entry name" value="SRPBCC"/>
    <property type="match status" value="1"/>
</dbReference>
<protein>
    <submittedName>
        <fullName evidence="1">SRPBCC family protein</fullName>
    </submittedName>
</protein>
<dbReference type="Gene3D" id="3.30.530.20">
    <property type="match status" value="1"/>
</dbReference>
<comment type="caution">
    <text evidence="1">The sequence shown here is derived from an EMBL/GenBank/DDBJ whole genome shotgun (WGS) entry which is preliminary data.</text>
</comment>
<evidence type="ECO:0000313" key="2">
    <source>
        <dbReference type="Proteomes" id="UP001597533"/>
    </source>
</evidence>
<proteinExistence type="predicted"/>
<sequence>MKFTCSTDINAPRDKVVSIFLNPEKQHHFQDGFISKELLSGTLNTVGAQSKMTYKKLELLETIQINKLPNEFQGLYEHKHTTNTMNVKFIPLSDEKTRYVSEIHYIKFNGFIINLMVKLFPKLFKNQVNKWMFQFKRYVESE</sequence>
<organism evidence="1 2">
    <name type="scientific">Lacinutrix iliipiscaria</name>
    <dbReference type="NCBI Taxonomy" id="1230532"/>
    <lineage>
        <taxon>Bacteria</taxon>
        <taxon>Pseudomonadati</taxon>
        <taxon>Bacteroidota</taxon>
        <taxon>Flavobacteriia</taxon>
        <taxon>Flavobacteriales</taxon>
        <taxon>Flavobacteriaceae</taxon>
        <taxon>Lacinutrix</taxon>
    </lineage>
</organism>
<accession>A0ABW5WU02</accession>
<dbReference type="Proteomes" id="UP001597533">
    <property type="component" value="Unassembled WGS sequence"/>
</dbReference>
<name>A0ABW5WU02_9FLAO</name>
<keyword evidence="2" id="KW-1185">Reference proteome</keyword>
<dbReference type="RefSeq" id="WP_183489505.1">
    <property type="nucleotide sequence ID" value="NZ_JBHUOV010000015.1"/>
</dbReference>
<dbReference type="EMBL" id="JBHUOV010000015">
    <property type="protein sequence ID" value="MFD2824771.1"/>
    <property type="molecule type" value="Genomic_DNA"/>
</dbReference>
<gene>
    <name evidence="1" type="ORF">ACFS5M_13900</name>
</gene>
<reference evidence="2" key="1">
    <citation type="journal article" date="2019" name="Int. J. Syst. Evol. Microbiol.">
        <title>The Global Catalogue of Microorganisms (GCM) 10K type strain sequencing project: providing services to taxonomists for standard genome sequencing and annotation.</title>
        <authorList>
            <consortium name="The Broad Institute Genomics Platform"/>
            <consortium name="The Broad Institute Genome Sequencing Center for Infectious Disease"/>
            <person name="Wu L."/>
            <person name="Ma J."/>
        </authorList>
    </citation>
    <scope>NUCLEOTIDE SEQUENCE [LARGE SCALE GENOMIC DNA]</scope>
    <source>
        <strain evidence="2">KCTC 32141</strain>
    </source>
</reference>
<evidence type="ECO:0000313" key="1">
    <source>
        <dbReference type="EMBL" id="MFD2824771.1"/>
    </source>
</evidence>
<dbReference type="InterPro" id="IPR023393">
    <property type="entry name" value="START-like_dom_sf"/>
</dbReference>
<dbReference type="SUPFAM" id="SSF55961">
    <property type="entry name" value="Bet v1-like"/>
    <property type="match status" value="1"/>
</dbReference>